<reference evidence="4 5" key="1">
    <citation type="journal article" date="2018" name="Mycol. Prog.">
        <title>Coniella lustricola, a new species from submerged detritus.</title>
        <authorList>
            <person name="Raudabaugh D.B."/>
            <person name="Iturriaga T."/>
            <person name="Carver A."/>
            <person name="Mondo S."/>
            <person name="Pangilinan J."/>
            <person name="Lipzen A."/>
            <person name="He G."/>
            <person name="Amirebrahimi M."/>
            <person name="Grigoriev I.V."/>
            <person name="Miller A.N."/>
        </authorList>
    </citation>
    <scope>NUCLEOTIDE SEQUENCE [LARGE SCALE GENOMIC DNA]</scope>
    <source>
        <strain evidence="4 5">B22-T-1</strain>
    </source>
</reference>
<gene>
    <name evidence="4" type="ORF">BD289DRAFT_487149</name>
</gene>
<keyword evidence="5" id="KW-1185">Reference proteome</keyword>
<evidence type="ECO:0000313" key="5">
    <source>
        <dbReference type="Proteomes" id="UP000241462"/>
    </source>
</evidence>
<evidence type="ECO:0000313" key="4">
    <source>
        <dbReference type="EMBL" id="PSR75363.1"/>
    </source>
</evidence>
<proteinExistence type="inferred from homology"/>
<dbReference type="GO" id="GO:0005997">
    <property type="term" value="P:xylulose metabolic process"/>
    <property type="evidence" value="ECO:0007669"/>
    <property type="project" value="TreeGrafter"/>
</dbReference>
<evidence type="ECO:0000256" key="2">
    <source>
        <dbReference type="ARBA" id="ARBA00022679"/>
    </source>
</evidence>
<organism evidence="4 5">
    <name type="scientific">Coniella lustricola</name>
    <dbReference type="NCBI Taxonomy" id="2025994"/>
    <lineage>
        <taxon>Eukaryota</taxon>
        <taxon>Fungi</taxon>
        <taxon>Dikarya</taxon>
        <taxon>Ascomycota</taxon>
        <taxon>Pezizomycotina</taxon>
        <taxon>Sordariomycetes</taxon>
        <taxon>Sordariomycetidae</taxon>
        <taxon>Diaporthales</taxon>
        <taxon>Schizoparmaceae</taxon>
        <taxon>Coniella</taxon>
    </lineage>
</organism>
<protein>
    <recommendedName>
        <fullName evidence="6">Carbohydrate kinase FGGY N-terminal domain-containing protein</fullName>
    </recommendedName>
</protein>
<dbReference type="InterPro" id="IPR043129">
    <property type="entry name" value="ATPase_NBD"/>
</dbReference>
<keyword evidence="3" id="KW-0418">Kinase</keyword>
<dbReference type="PANTHER" id="PTHR10196">
    <property type="entry name" value="SUGAR KINASE"/>
    <property type="match status" value="1"/>
</dbReference>
<dbReference type="OrthoDB" id="1728974at2759"/>
<feature type="non-terminal residue" evidence="4">
    <location>
        <position position="178"/>
    </location>
</feature>
<comment type="similarity">
    <text evidence="1">Belongs to the FGGY kinase family.</text>
</comment>
<name>A0A2T2ZSQ8_9PEZI</name>
<dbReference type="Gene3D" id="3.30.420.40">
    <property type="match status" value="1"/>
</dbReference>
<dbReference type="Proteomes" id="UP000241462">
    <property type="component" value="Unassembled WGS sequence"/>
</dbReference>
<dbReference type="AlphaFoldDB" id="A0A2T2ZSQ8"/>
<evidence type="ECO:0000256" key="1">
    <source>
        <dbReference type="ARBA" id="ARBA00009156"/>
    </source>
</evidence>
<dbReference type="GO" id="GO:0004856">
    <property type="term" value="F:D-xylulokinase activity"/>
    <property type="evidence" value="ECO:0007669"/>
    <property type="project" value="TreeGrafter"/>
</dbReference>
<evidence type="ECO:0000256" key="3">
    <source>
        <dbReference type="ARBA" id="ARBA00022777"/>
    </source>
</evidence>
<dbReference type="PANTHER" id="PTHR10196:SF57">
    <property type="entry name" value="XYLULOSE KINASE"/>
    <property type="match status" value="1"/>
</dbReference>
<dbReference type="EMBL" id="KZ678773">
    <property type="protein sequence ID" value="PSR75363.1"/>
    <property type="molecule type" value="Genomic_DNA"/>
</dbReference>
<sequence length="178" mass="18579">MSEGPLYLGFDLSTQQLKAIIIHSDLSVLAEAKVDFDADFGLQYGLAKGVLANPAEGEVFAPVAMWLDALDLVLARLQAAHDGAGAGLLARVRGISGACQQHGSVFWSHQAAARLRALDGTAAGKHKGALSDQLAAALSHPYAPNWQDHSTQKQCDAFDQALGGKQALADATGSSAHH</sequence>
<dbReference type="InParanoid" id="A0A2T2ZSQ8"/>
<evidence type="ECO:0008006" key="6">
    <source>
        <dbReference type="Google" id="ProtNLM"/>
    </source>
</evidence>
<keyword evidence="2" id="KW-0808">Transferase</keyword>
<dbReference type="GO" id="GO:0005829">
    <property type="term" value="C:cytosol"/>
    <property type="evidence" value="ECO:0007669"/>
    <property type="project" value="TreeGrafter"/>
</dbReference>
<dbReference type="STRING" id="2025994.A0A2T2ZSQ8"/>
<dbReference type="SUPFAM" id="SSF53067">
    <property type="entry name" value="Actin-like ATPase domain"/>
    <property type="match status" value="1"/>
</dbReference>
<accession>A0A2T2ZSQ8</accession>